<dbReference type="Proteomes" id="UP000708208">
    <property type="component" value="Unassembled WGS sequence"/>
</dbReference>
<gene>
    <name evidence="1" type="ORF">AFUS01_LOCUS24640</name>
</gene>
<keyword evidence="2" id="KW-1185">Reference proteome</keyword>
<evidence type="ECO:0000313" key="2">
    <source>
        <dbReference type="Proteomes" id="UP000708208"/>
    </source>
</evidence>
<protein>
    <submittedName>
        <fullName evidence="1">Uncharacterized protein</fullName>
    </submittedName>
</protein>
<proteinExistence type="predicted"/>
<dbReference type="EMBL" id="CAJVCH010309857">
    <property type="protein sequence ID" value="CAG7786056.1"/>
    <property type="molecule type" value="Genomic_DNA"/>
</dbReference>
<reference evidence="1" key="1">
    <citation type="submission" date="2021-06" db="EMBL/GenBank/DDBJ databases">
        <authorList>
            <person name="Hodson N. C."/>
            <person name="Mongue J. A."/>
            <person name="Jaron S. K."/>
        </authorList>
    </citation>
    <scope>NUCLEOTIDE SEQUENCE</scope>
</reference>
<organism evidence="1 2">
    <name type="scientific">Allacma fusca</name>
    <dbReference type="NCBI Taxonomy" id="39272"/>
    <lineage>
        <taxon>Eukaryota</taxon>
        <taxon>Metazoa</taxon>
        <taxon>Ecdysozoa</taxon>
        <taxon>Arthropoda</taxon>
        <taxon>Hexapoda</taxon>
        <taxon>Collembola</taxon>
        <taxon>Symphypleona</taxon>
        <taxon>Sminthuridae</taxon>
        <taxon>Allacma</taxon>
    </lineage>
</organism>
<comment type="caution">
    <text evidence="1">The sequence shown here is derived from an EMBL/GenBank/DDBJ whole genome shotgun (WGS) entry which is preliminary data.</text>
</comment>
<sequence length="123" mass="13898">MKCAEAFKMKAYQQALRALILIIVLQKGQSKHNDLIPVTSDDFYITDGVEESYEVETSSIDKIVVIADDRFLFELAAGTTDNDSYCPEGKRIKLDKDDFICASDAEDTRKNKLRKRPRMQGSG</sequence>
<evidence type="ECO:0000313" key="1">
    <source>
        <dbReference type="EMBL" id="CAG7786056.1"/>
    </source>
</evidence>
<dbReference type="AlphaFoldDB" id="A0A8J2P2Z5"/>
<accession>A0A8J2P2Z5</accession>
<name>A0A8J2P2Z5_9HEXA</name>